<dbReference type="InParanoid" id="A0A6J2YGR1"/>
<dbReference type="GO" id="GO:0016787">
    <property type="term" value="F:hydrolase activity"/>
    <property type="evidence" value="ECO:0007669"/>
    <property type="project" value="UniProtKB-KW"/>
</dbReference>
<dbReference type="Proteomes" id="UP000504635">
    <property type="component" value="Unplaced"/>
</dbReference>
<dbReference type="Pfam" id="PF13359">
    <property type="entry name" value="DDE_Tnp_4"/>
    <property type="match status" value="1"/>
</dbReference>
<evidence type="ECO:0000256" key="5">
    <source>
        <dbReference type="ARBA" id="ARBA00022723"/>
    </source>
</evidence>
<dbReference type="PANTHER" id="PTHR22930:SF269">
    <property type="entry name" value="NUCLEASE HARBI1-LIKE PROTEIN"/>
    <property type="match status" value="1"/>
</dbReference>
<evidence type="ECO:0000256" key="4">
    <source>
        <dbReference type="ARBA" id="ARBA00022722"/>
    </source>
</evidence>
<keyword evidence="4" id="KW-0540">Nuclease</keyword>
<dbReference type="KEGG" id="soy:115887819"/>
<comment type="subcellular location">
    <subcellularLocation>
        <location evidence="2">Nucleus</location>
    </subcellularLocation>
</comment>
<gene>
    <name evidence="10" type="primary">LOC115887819</name>
</gene>
<evidence type="ECO:0000313" key="10">
    <source>
        <dbReference type="RefSeq" id="XP_030763193.1"/>
    </source>
</evidence>
<dbReference type="FunCoup" id="A0A6J2YGR1">
    <property type="interactions" value="1"/>
</dbReference>
<keyword evidence="5" id="KW-0479">Metal-binding</keyword>
<feature type="domain" description="DDE Tnp4" evidence="8">
    <location>
        <begin position="123"/>
        <end position="287"/>
    </location>
</feature>
<accession>A0A6J2YGR1</accession>
<evidence type="ECO:0000256" key="1">
    <source>
        <dbReference type="ARBA" id="ARBA00001968"/>
    </source>
</evidence>
<comment type="cofactor">
    <cofactor evidence="1">
        <name>a divalent metal cation</name>
        <dbReference type="ChEBI" id="CHEBI:60240"/>
    </cofactor>
</comment>
<dbReference type="RefSeq" id="XP_030763193.1">
    <property type="nucleotide sequence ID" value="XM_030907333.1"/>
</dbReference>
<proteinExistence type="inferred from homology"/>
<dbReference type="GO" id="GO:0005634">
    <property type="term" value="C:nucleus"/>
    <property type="evidence" value="ECO:0007669"/>
    <property type="project" value="UniProtKB-SubCell"/>
</dbReference>
<dbReference type="GeneID" id="115887819"/>
<sequence>MLSLEWDEQQFTKYTRMSKDQFSYLHKLVKPYLKRDPKKRHVSSEQRLIMTLHYLSEGCSMQEIAWGYRVGLSTARNIIIDTCKVLWDTLNESQLPVPNTEDFIHISETFLKKWNIPNCVGALDGKHVELRAPKNSGSEFFNYKKSFSVVLMAVCDANMRFTMIDVGASGSNHDSIVFKNSGMGMALFNGDLKIPPPKSLPKTNIVLPYYLIADAGFPLHTNIIRPYPGSHLGEKKNICNYRISRARRTIESAFGILSQRWRILRNRINACIEVCEHIIHATIVLHNFLQQTEEDIPPEDRHYCPTGFSDWIDLKGDLHDGTWREEGQGLRSVGRLGSNNASNLAKDQRDLLAEYFVSIEGWVPWQENYVNRGGLPTD</sequence>
<evidence type="ECO:0000259" key="8">
    <source>
        <dbReference type="Pfam" id="PF13359"/>
    </source>
</evidence>
<evidence type="ECO:0000256" key="2">
    <source>
        <dbReference type="ARBA" id="ARBA00004123"/>
    </source>
</evidence>
<reference evidence="10" key="1">
    <citation type="submission" date="2025-08" db="UniProtKB">
        <authorList>
            <consortium name="RefSeq"/>
        </authorList>
    </citation>
    <scope>IDENTIFICATION</scope>
    <source>
        <tissue evidence="10">Gonads</tissue>
    </source>
</reference>
<evidence type="ECO:0000256" key="6">
    <source>
        <dbReference type="ARBA" id="ARBA00022801"/>
    </source>
</evidence>
<dbReference type="PANTHER" id="PTHR22930">
    <property type="match status" value="1"/>
</dbReference>
<evidence type="ECO:0000256" key="7">
    <source>
        <dbReference type="ARBA" id="ARBA00023242"/>
    </source>
</evidence>
<comment type="similarity">
    <text evidence="3">Belongs to the HARBI1 family.</text>
</comment>
<dbReference type="InterPro" id="IPR027806">
    <property type="entry name" value="HARBI1_dom"/>
</dbReference>
<dbReference type="OrthoDB" id="6582319at2759"/>
<keyword evidence="6" id="KW-0378">Hydrolase</keyword>
<evidence type="ECO:0000256" key="3">
    <source>
        <dbReference type="ARBA" id="ARBA00006958"/>
    </source>
</evidence>
<name>A0A6J2YGR1_SITOR</name>
<keyword evidence="7" id="KW-0539">Nucleus</keyword>
<organism evidence="9 10">
    <name type="scientific">Sitophilus oryzae</name>
    <name type="common">Rice weevil</name>
    <name type="synonym">Curculio oryzae</name>
    <dbReference type="NCBI Taxonomy" id="7048"/>
    <lineage>
        <taxon>Eukaryota</taxon>
        <taxon>Metazoa</taxon>
        <taxon>Ecdysozoa</taxon>
        <taxon>Arthropoda</taxon>
        <taxon>Hexapoda</taxon>
        <taxon>Insecta</taxon>
        <taxon>Pterygota</taxon>
        <taxon>Neoptera</taxon>
        <taxon>Endopterygota</taxon>
        <taxon>Coleoptera</taxon>
        <taxon>Polyphaga</taxon>
        <taxon>Cucujiformia</taxon>
        <taxon>Curculionidae</taxon>
        <taxon>Dryophthorinae</taxon>
        <taxon>Sitophilus</taxon>
    </lineage>
</organism>
<dbReference type="GO" id="GO:0004518">
    <property type="term" value="F:nuclease activity"/>
    <property type="evidence" value="ECO:0007669"/>
    <property type="project" value="UniProtKB-KW"/>
</dbReference>
<dbReference type="GO" id="GO:0046872">
    <property type="term" value="F:metal ion binding"/>
    <property type="evidence" value="ECO:0007669"/>
    <property type="project" value="UniProtKB-KW"/>
</dbReference>
<evidence type="ECO:0000313" key="9">
    <source>
        <dbReference type="Proteomes" id="UP000504635"/>
    </source>
</evidence>
<dbReference type="AlphaFoldDB" id="A0A6J2YGR1"/>
<protein>
    <submittedName>
        <fullName evidence="10">Protein ALP1-like</fullName>
    </submittedName>
</protein>
<dbReference type="InterPro" id="IPR045249">
    <property type="entry name" value="HARBI1-like"/>
</dbReference>
<keyword evidence="9" id="KW-1185">Reference proteome</keyword>